<evidence type="ECO:0000313" key="7">
    <source>
        <dbReference type="EMBL" id="MDE1243845.1"/>
    </source>
</evidence>
<keyword evidence="7" id="KW-0808">Transferase</keyword>
<dbReference type="CDD" id="cd01949">
    <property type="entry name" value="GGDEF"/>
    <property type="match status" value="1"/>
</dbReference>
<dbReference type="PROSITE" id="PS50112">
    <property type="entry name" value="PAS"/>
    <property type="match status" value="1"/>
</dbReference>
<dbReference type="FunFam" id="3.30.70.270:FF:000001">
    <property type="entry name" value="Diguanylate cyclase domain protein"/>
    <property type="match status" value="1"/>
</dbReference>
<dbReference type="GO" id="GO:0005886">
    <property type="term" value="C:plasma membrane"/>
    <property type="evidence" value="ECO:0007669"/>
    <property type="project" value="TreeGrafter"/>
</dbReference>
<evidence type="ECO:0000259" key="4">
    <source>
        <dbReference type="PROSITE" id="PS50112"/>
    </source>
</evidence>
<comment type="catalytic activity">
    <reaction evidence="3">
        <text>2 GTP = 3',3'-c-di-GMP + 2 diphosphate</text>
        <dbReference type="Rhea" id="RHEA:24898"/>
        <dbReference type="ChEBI" id="CHEBI:33019"/>
        <dbReference type="ChEBI" id="CHEBI:37565"/>
        <dbReference type="ChEBI" id="CHEBI:58805"/>
        <dbReference type="EC" id="2.7.7.65"/>
    </reaction>
</comment>
<protein>
    <recommendedName>
        <fullName evidence="2">diguanylate cyclase</fullName>
        <ecNumber evidence="2">2.7.7.65</ecNumber>
    </recommendedName>
</protein>
<evidence type="ECO:0000256" key="3">
    <source>
        <dbReference type="ARBA" id="ARBA00034247"/>
    </source>
</evidence>
<evidence type="ECO:0000256" key="2">
    <source>
        <dbReference type="ARBA" id="ARBA00012528"/>
    </source>
</evidence>
<dbReference type="PANTHER" id="PTHR45138">
    <property type="entry name" value="REGULATORY COMPONENTS OF SENSORY TRANSDUCTION SYSTEM"/>
    <property type="match status" value="1"/>
</dbReference>
<dbReference type="InterPro" id="IPR013656">
    <property type="entry name" value="PAS_4"/>
</dbReference>
<evidence type="ECO:0000259" key="5">
    <source>
        <dbReference type="PROSITE" id="PS50113"/>
    </source>
</evidence>
<dbReference type="NCBIfam" id="TIGR00254">
    <property type="entry name" value="GGDEF"/>
    <property type="match status" value="1"/>
</dbReference>
<dbReference type="PROSITE" id="PS50887">
    <property type="entry name" value="GGDEF"/>
    <property type="match status" value="1"/>
</dbReference>
<dbReference type="GO" id="GO:1902201">
    <property type="term" value="P:negative regulation of bacterial-type flagellum-dependent cell motility"/>
    <property type="evidence" value="ECO:0007669"/>
    <property type="project" value="TreeGrafter"/>
</dbReference>
<dbReference type="AlphaFoldDB" id="A0A9X4F019"/>
<reference evidence="7" key="1">
    <citation type="submission" date="2022-02" db="EMBL/GenBank/DDBJ databases">
        <title>Emergence and expansion in Europe of a Vibrio aestuarianus clonal complex pathogenic for oysters.</title>
        <authorList>
            <person name="Mesnil A."/>
            <person name="Travers M.-A."/>
        </authorList>
    </citation>
    <scope>NUCLEOTIDE SEQUENCE</scope>
    <source>
        <strain evidence="7">19_064_11T1</strain>
    </source>
</reference>
<dbReference type="SUPFAM" id="SSF55785">
    <property type="entry name" value="PYP-like sensor domain (PAS domain)"/>
    <property type="match status" value="1"/>
</dbReference>
<evidence type="ECO:0000256" key="1">
    <source>
        <dbReference type="ARBA" id="ARBA00001946"/>
    </source>
</evidence>
<dbReference type="Pfam" id="PF00990">
    <property type="entry name" value="GGDEF"/>
    <property type="match status" value="1"/>
</dbReference>
<keyword evidence="7" id="KW-0548">Nucleotidyltransferase</keyword>
<dbReference type="SUPFAM" id="SSF55073">
    <property type="entry name" value="Nucleotide cyclase"/>
    <property type="match status" value="1"/>
</dbReference>
<dbReference type="GO" id="GO:0052621">
    <property type="term" value="F:diguanylate cyclase activity"/>
    <property type="evidence" value="ECO:0007669"/>
    <property type="project" value="UniProtKB-EC"/>
</dbReference>
<dbReference type="InterPro" id="IPR000014">
    <property type="entry name" value="PAS"/>
</dbReference>
<dbReference type="InterPro" id="IPR050469">
    <property type="entry name" value="Diguanylate_Cyclase"/>
</dbReference>
<comment type="caution">
    <text evidence="7">The sequence shown here is derived from an EMBL/GenBank/DDBJ whole genome shotgun (WGS) entry which is preliminary data.</text>
</comment>
<gene>
    <name evidence="7" type="ORF">L9W94_17170</name>
</gene>
<dbReference type="InterPro" id="IPR000700">
    <property type="entry name" value="PAS-assoc_C"/>
</dbReference>
<evidence type="ECO:0000313" key="8">
    <source>
        <dbReference type="Proteomes" id="UP001140979"/>
    </source>
</evidence>
<dbReference type="InterPro" id="IPR029787">
    <property type="entry name" value="Nucleotide_cyclase"/>
</dbReference>
<dbReference type="PANTHER" id="PTHR45138:SF9">
    <property type="entry name" value="DIGUANYLATE CYCLASE DGCM-RELATED"/>
    <property type="match status" value="1"/>
</dbReference>
<accession>A0A9X4F019</accession>
<dbReference type="Proteomes" id="UP001140979">
    <property type="component" value="Unassembled WGS sequence"/>
</dbReference>
<dbReference type="Gene3D" id="3.30.70.270">
    <property type="match status" value="1"/>
</dbReference>
<dbReference type="Pfam" id="PF08448">
    <property type="entry name" value="PAS_4"/>
    <property type="match status" value="1"/>
</dbReference>
<dbReference type="CDD" id="cd00130">
    <property type="entry name" value="PAS"/>
    <property type="match status" value="1"/>
</dbReference>
<dbReference type="EC" id="2.7.7.65" evidence="2"/>
<comment type="cofactor">
    <cofactor evidence="1">
        <name>Mg(2+)</name>
        <dbReference type="ChEBI" id="CHEBI:18420"/>
    </cofactor>
</comment>
<dbReference type="InterPro" id="IPR043128">
    <property type="entry name" value="Rev_trsase/Diguanyl_cyclase"/>
</dbReference>
<dbReference type="SMART" id="SM00267">
    <property type="entry name" value="GGDEF"/>
    <property type="match status" value="1"/>
</dbReference>
<organism evidence="7 8">
    <name type="scientific">Vibrio aestuarianus</name>
    <dbReference type="NCBI Taxonomy" id="28171"/>
    <lineage>
        <taxon>Bacteria</taxon>
        <taxon>Pseudomonadati</taxon>
        <taxon>Pseudomonadota</taxon>
        <taxon>Gammaproteobacteria</taxon>
        <taxon>Vibrionales</taxon>
        <taxon>Vibrionaceae</taxon>
        <taxon>Vibrio</taxon>
    </lineage>
</organism>
<dbReference type="NCBIfam" id="TIGR00229">
    <property type="entry name" value="sensory_box"/>
    <property type="match status" value="1"/>
</dbReference>
<sequence length="308" mass="34918">MPLISSIDGADLLHFFSGENELLQLTIDVLPVPIFYKDTHGVYLGCNRAFEEFIKIERQQLVGRNVYELFDKDLADVYQKADIELFNHPCIQVYEKKIRTFEGNDIFVKFHKTSFNDGQGNVAGLIGVIFDITEQKALEEKLLNKAAYDELTGLYNRCQGYAVAEQLLSQIEEDQQVAIIMIDIDHFKRINDTFGHLSGDEALRHIASTFQTHKHDSDIIIRWGGEEFLILVKLSDASRCVDNMAAIAEHYRSVIENHPLPMYSGKVTITISGGVSCYTGQTLLEMINEADNLLYKAKSLGKNQMCVR</sequence>
<dbReference type="InterPro" id="IPR035965">
    <property type="entry name" value="PAS-like_dom_sf"/>
</dbReference>
<dbReference type="EMBL" id="JAKNBA010000042">
    <property type="protein sequence ID" value="MDE1243845.1"/>
    <property type="molecule type" value="Genomic_DNA"/>
</dbReference>
<dbReference type="InterPro" id="IPR000160">
    <property type="entry name" value="GGDEF_dom"/>
</dbReference>
<feature type="domain" description="PAC" evidence="5">
    <location>
        <begin position="92"/>
        <end position="144"/>
    </location>
</feature>
<proteinExistence type="predicted"/>
<dbReference type="GO" id="GO:0043709">
    <property type="term" value="P:cell adhesion involved in single-species biofilm formation"/>
    <property type="evidence" value="ECO:0007669"/>
    <property type="project" value="TreeGrafter"/>
</dbReference>
<dbReference type="SMART" id="SM00091">
    <property type="entry name" value="PAS"/>
    <property type="match status" value="1"/>
</dbReference>
<feature type="domain" description="GGDEF" evidence="6">
    <location>
        <begin position="175"/>
        <end position="308"/>
    </location>
</feature>
<evidence type="ECO:0000259" key="6">
    <source>
        <dbReference type="PROSITE" id="PS50887"/>
    </source>
</evidence>
<dbReference type="RefSeq" id="WP_274683776.1">
    <property type="nucleotide sequence ID" value="NZ_JAKNBA010000042.1"/>
</dbReference>
<dbReference type="PROSITE" id="PS50113">
    <property type="entry name" value="PAC"/>
    <property type="match status" value="1"/>
</dbReference>
<name>A0A9X4F019_9VIBR</name>
<dbReference type="Gene3D" id="3.30.450.20">
    <property type="entry name" value="PAS domain"/>
    <property type="match status" value="1"/>
</dbReference>
<feature type="domain" description="PAS" evidence="4">
    <location>
        <begin position="19"/>
        <end position="73"/>
    </location>
</feature>